<gene>
    <name evidence="1" type="ORF">Amon02_001001100</name>
</gene>
<dbReference type="EMBL" id="BSXS01009780">
    <property type="protein sequence ID" value="GME96529.1"/>
    <property type="molecule type" value="Genomic_DNA"/>
</dbReference>
<dbReference type="Proteomes" id="UP001165064">
    <property type="component" value="Unassembled WGS sequence"/>
</dbReference>
<evidence type="ECO:0000313" key="1">
    <source>
        <dbReference type="EMBL" id="GME96529.1"/>
    </source>
</evidence>
<proteinExistence type="predicted"/>
<sequence>MDSIFDDRSSIFSSGSGLSDRGGYNSIAGLEFQNFRANINATTQQARMPGNPNTSFDASQLFNPAAQPSSLVAVTSNQNTPLLTSLDIEPPDLHAIYKFKTDGSYSIKSHIRRGSEAVSSVFRMRIGKNNDADESGSVVSDDTSVRFMNNGNNNNDN</sequence>
<name>A0ACB5TVY8_AMBMO</name>
<organism evidence="1 2">
    <name type="scientific">Ambrosiozyma monospora</name>
    <name type="common">Yeast</name>
    <name type="synonym">Endomycopsis monosporus</name>
    <dbReference type="NCBI Taxonomy" id="43982"/>
    <lineage>
        <taxon>Eukaryota</taxon>
        <taxon>Fungi</taxon>
        <taxon>Dikarya</taxon>
        <taxon>Ascomycota</taxon>
        <taxon>Saccharomycotina</taxon>
        <taxon>Pichiomycetes</taxon>
        <taxon>Pichiales</taxon>
        <taxon>Pichiaceae</taxon>
        <taxon>Ambrosiozyma</taxon>
    </lineage>
</organism>
<protein>
    <submittedName>
        <fullName evidence="1">Unnamed protein product</fullName>
    </submittedName>
</protein>
<comment type="caution">
    <text evidence="1">The sequence shown here is derived from an EMBL/GenBank/DDBJ whole genome shotgun (WGS) entry which is preliminary data.</text>
</comment>
<reference evidence="1" key="1">
    <citation type="submission" date="2023-04" db="EMBL/GenBank/DDBJ databases">
        <title>Ambrosiozyma monospora NBRC 10751.</title>
        <authorList>
            <person name="Ichikawa N."/>
            <person name="Sato H."/>
            <person name="Tonouchi N."/>
        </authorList>
    </citation>
    <scope>NUCLEOTIDE SEQUENCE</scope>
    <source>
        <strain evidence="1">NBRC 10751</strain>
    </source>
</reference>
<evidence type="ECO:0000313" key="2">
    <source>
        <dbReference type="Proteomes" id="UP001165064"/>
    </source>
</evidence>
<keyword evidence="2" id="KW-1185">Reference proteome</keyword>
<accession>A0ACB5TVY8</accession>